<evidence type="ECO:0000313" key="3">
    <source>
        <dbReference type="EMBL" id="OEH81227.1"/>
    </source>
</evidence>
<accession>A0A1E5KTL3</accession>
<reference evidence="3 4" key="1">
    <citation type="submission" date="2016-09" db="EMBL/GenBank/DDBJ databases">
        <authorList>
            <person name="Capua I."/>
            <person name="De Benedictis P."/>
            <person name="Joannis T."/>
            <person name="Lombin L.H."/>
            <person name="Cattoli G."/>
        </authorList>
    </citation>
    <scope>NUCLEOTIDE SEQUENCE [LARGE SCALE GENOMIC DNA]</scope>
    <source>
        <strain evidence="3 4">LMG 25899</strain>
    </source>
</reference>
<dbReference type="SUPFAM" id="SSF56601">
    <property type="entry name" value="beta-lactamase/transpeptidase-like"/>
    <property type="match status" value="1"/>
</dbReference>
<dbReference type="GO" id="GO:0016787">
    <property type="term" value="F:hydrolase activity"/>
    <property type="evidence" value="ECO:0007669"/>
    <property type="project" value="UniProtKB-KW"/>
</dbReference>
<evidence type="ECO:0000313" key="4">
    <source>
        <dbReference type="Proteomes" id="UP000095256"/>
    </source>
</evidence>
<evidence type="ECO:0000259" key="2">
    <source>
        <dbReference type="Pfam" id="PF00144"/>
    </source>
</evidence>
<proteinExistence type="predicted"/>
<dbReference type="InterPro" id="IPR050789">
    <property type="entry name" value="Diverse_Enzym_Activities"/>
</dbReference>
<dbReference type="EMBL" id="MIEK01000056">
    <property type="protein sequence ID" value="OEH81227.1"/>
    <property type="molecule type" value="Genomic_DNA"/>
</dbReference>
<dbReference type="OrthoDB" id="9803467at2"/>
<name>A0A1E5KTL3_9ENTE</name>
<dbReference type="PANTHER" id="PTHR43283:SF11">
    <property type="entry name" value="BETA-LACTAMASE-RELATED DOMAIN-CONTAINING PROTEIN"/>
    <property type="match status" value="1"/>
</dbReference>
<dbReference type="STRING" id="762845.BCR26_05100"/>
<sequence>MYEKTKEQIELFLSEGVFPSVSFSFINKDDSEDFYLGNAQVVPTKEKLTSAMLFDVASLTKVVCTTTVVLQLVGEQRIELDAPLSQYYPKFRDERITIRHLLTHTADIQTYIENRDLLNKQELQQAYNGLKSGQEIGKKVVYTDAGTILLGFMLEELLNKSVIEIFYERVLLPLGMDNSRFLPTNLTLTVPTENHNQRGLIRGETHDPKAFILAEHAGNAGLFTNINDLKKFVQMYLNFGNVDGRAFLKSETIYSLLLDQTPTKELKRSLGWDFKYELKTKKPILFHTGYTGTFIFIDLFEQEAFIFLSNRVHPIDNRESYIQKRDQLLEIYLKEKACWKMNE</sequence>
<dbReference type="InterPro" id="IPR001466">
    <property type="entry name" value="Beta-lactam-related"/>
</dbReference>
<dbReference type="PANTHER" id="PTHR43283">
    <property type="entry name" value="BETA-LACTAMASE-RELATED"/>
    <property type="match status" value="1"/>
</dbReference>
<dbReference type="Gene3D" id="3.40.710.10">
    <property type="entry name" value="DD-peptidase/beta-lactamase superfamily"/>
    <property type="match status" value="1"/>
</dbReference>
<dbReference type="RefSeq" id="WP_069699815.1">
    <property type="nucleotide sequence ID" value="NZ_JAGGMA010000004.1"/>
</dbReference>
<feature type="domain" description="Beta-lactamase-related" evidence="2">
    <location>
        <begin position="40"/>
        <end position="320"/>
    </location>
</feature>
<keyword evidence="1 3" id="KW-0378">Hydrolase</keyword>
<protein>
    <submittedName>
        <fullName evidence="3">Serine hydrolase</fullName>
    </submittedName>
</protein>
<gene>
    <name evidence="3" type="ORF">BCR26_05100</name>
</gene>
<dbReference type="Pfam" id="PF00144">
    <property type="entry name" value="Beta-lactamase"/>
    <property type="match status" value="1"/>
</dbReference>
<dbReference type="AlphaFoldDB" id="A0A1E5KTL3"/>
<keyword evidence="4" id="KW-1185">Reference proteome</keyword>
<dbReference type="Proteomes" id="UP000095256">
    <property type="component" value="Unassembled WGS sequence"/>
</dbReference>
<organism evidence="3 4">
    <name type="scientific">Enterococcus rivorum</name>
    <dbReference type="NCBI Taxonomy" id="762845"/>
    <lineage>
        <taxon>Bacteria</taxon>
        <taxon>Bacillati</taxon>
        <taxon>Bacillota</taxon>
        <taxon>Bacilli</taxon>
        <taxon>Lactobacillales</taxon>
        <taxon>Enterococcaceae</taxon>
        <taxon>Enterococcus</taxon>
    </lineage>
</organism>
<comment type="caution">
    <text evidence="3">The sequence shown here is derived from an EMBL/GenBank/DDBJ whole genome shotgun (WGS) entry which is preliminary data.</text>
</comment>
<dbReference type="InterPro" id="IPR012338">
    <property type="entry name" value="Beta-lactam/transpept-like"/>
</dbReference>
<evidence type="ECO:0000256" key="1">
    <source>
        <dbReference type="ARBA" id="ARBA00022801"/>
    </source>
</evidence>